<dbReference type="PANTHER" id="PTHR45138:SF9">
    <property type="entry name" value="DIGUANYLATE CYCLASE DGCM-RELATED"/>
    <property type="match status" value="1"/>
</dbReference>
<feature type="transmembrane region" description="Helical" evidence="1">
    <location>
        <begin position="266"/>
        <end position="290"/>
    </location>
</feature>
<dbReference type="GO" id="GO:0043709">
    <property type="term" value="P:cell adhesion involved in single-species biofilm formation"/>
    <property type="evidence" value="ECO:0007669"/>
    <property type="project" value="TreeGrafter"/>
</dbReference>
<reference evidence="3" key="1">
    <citation type="submission" date="2019-11" db="EMBL/GenBank/DDBJ databases">
        <authorList>
            <person name="Feng L."/>
        </authorList>
    </citation>
    <scope>NUCLEOTIDE SEQUENCE</scope>
    <source>
        <strain evidence="3">ElimosumLFYP34</strain>
    </source>
</reference>
<feature type="transmembrane region" description="Helical" evidence="1">
    <location>
        <begin position="174"/>
        <end position="195"/>
    </location>
</feature>
<dbReference type="InterPro" id="IPR000160">
    <property type="entry name" value="GGDEF_dom"/>
</dbReference>
<feature type="transmembrane region" description="Helical" evidence="1">
    <location>
        <begin position="202"/>
        <end position="220"/>
    </location>
</feature>
<feature type="transmembrane region" description="Helical" evidence="1">
    <location>
        <begin position="296"/>
        <end position="318"/>
    </location>
</feature>
<dbReference type="NCBIfam" id="TIGR00254">
    <property type="entry name" value="GGDEF"/>
    <property type="match status" value="1"/>
</dbReference>
<evidence type="ECO:0000259" key="2">
    <source>
        <dbReference type="PROSITE" id="PS50887"/>
    </source>
</evidence>
<dbReference type="SMART" id="SM00267">
    <property type="entry name" value="GGDEF"/>
    <property type="match status" value="1"/>
</dbReference>
<dbReference type="InterPro" id="IPR043128">
    <property type="entry name" value="Rev_trsase/Diguanyl_cyclase"/>
</dbReference>
<dbReference type="AlphaFoldDB" id="A0A6N3EPV3"/>
<feature type="domain" description="GGDEF" evidence="2">
    <location>
        <begin position="423"/>
        <end position="550"/>
    </location>
</feature>
<gene>
    <name evidence="3" type="primary">gmr_10</name>
    <name evidence="3" type="ORF">ELLFYP34_03523</name>
</gene>
<organism evidence="3">
    <name type="scientific">Eubacterium limosum</name>
    <dbReference type="NCBI Taxonomy" id="1736"/>
    <lineage>
        <taxon>Bacteria</taxon>
        <taxon>Bacillati</taxon>
        <taxon>Bacillota</taxon>
        <taxon>Clostridia</taxon>
        <taxon>Eubacteriales</taxon>
        <taxon>Eubacteriaceae</taxon>
        <taxon>Eubacterium</taxon>
    </lineage>
</organism>
<dbReference type="PROSITE" id="PS50887">
    <property type="entry name" value="GGDEF"/>
    <property type="match status" value="1"/>
</dbReference>
<dbReference type="PANTHER" id="PTHR45138">
    <property type="entry name" value="REGULATORY COMPONENTS OF SENSORY TRANSDUCTION SYSTEM"/>
    <property type="match status" value="1"/>
</dbReference>
<keyword evidence="1" id="KW-0812">Transmembrane</keyword>
<dbReference type="SUPFAM" id="SSF55073">
    <property type="entry name" value="Nucleotide cyclase"/>
    <property type="match status" value="1"/>
</dbReference>
<evidence type="ECO:0000256" key="1">
    <source>
        <dbReference type="SAM" id="Phobius"/>
    </source>
</evidence>
<name>A0A6N3EPV3_EUBLI</name>
<dbReference type="InterPro" id="IPR029787">
    <property type="entry name" value="Nucleotide_cyclase"/>
</dbReference>
<evidence type="ECO:0000313" key="3">
    <source>
        <dbReference type="EMBL" id="VYU41239.1"/>
    </source>
</evidence>
<proteinExistence type="predicted"/>
<dbReference type="GO" id="GO:0052621">
    <property type="term" value="F:diguanylate cyclase activity"/>
    <property type="evidence" value="ECO:0007669"/>
    <property type="project" value="TreeGrafter"/>
</dbReference>
<keyword evidence="1" id="KW-1133">Transmembrane helix</keyword>
<dbReference type="GO" id="GO:0071111">
    <property type="term" value="F:cyclic-guanylate-specific phosphodiesterase activity"/>
    <property type="evidence" value="ECO:0007669"/>
    <property type="project" value="UniProtKB-EC"/>
</dbReference>
<keyword evidence="1" id="KW-0472">Membrane</keyword>
<sequence>MTIKEKKCKFIPALFLILLAMGTSVLLFLSNLLPHANNRFEAGPVTMLDTHWTITGDGLTRSGITLPASLPATQAALTNMLPVTLPEDAVLGIPTAFQSLTVSIDGTEVYSLPADSAFGSLTHLVSIPKGSEGRTVTLTFESVYPTANMSVGNIILGRRTAVLFGQLDKDTGSLLVSLIMLIIGILLLAVSGFLAGPKTGRYRFVCLGTFSILASLWILTDSNFLQFLPFNSTLGVLLSFYSFTLMGAPIIQFIKLSSHKRYHKAYDIVTLLMLSNFLLNLCVSMVSVLYLPKLLIITHALLISAILLFLWTLVHSWVKCHEKRFSTLFAAFFLLCAAGIIDLIRFYDNPVDNDNSLFFKIGLLVFIGILGLSSIKDSLNLFRDAVHVEIYKKLAYTDPTTHLANRTAYERDLQNTRNALPIESLTIISFDLNNLKLTNDTLGHSVGDTLIIDSGACIHSSFKDCGACYRIGGDEFCVIAENLDAAVLENCLEVFDASILDYNRAHSPKLDIARGYSQGMVRTPEDLDALIRRADHAMYTCKAHSHLSEI</sequence>
<dbReference type="EMBL" id="CACRTR010000011">
    <property type="protein sequence ID" value="VYU41239.1"/>
    <property type="molecule type" value="Genomic_DNA"/>
</dbReference>
<feature type="transmembrane region" description="Helical" evidence="1">
    <location>
        <begin position="232"/>
        <end position="254"/>
    </location>
</feature>
<keyword evidence="3" id="KW-0378">Hydrolase</keyword>
<protein>
    <submittedName>
        <fullName evidence="3">Cyclic di-GMP phosphodiesterase Gmr</fullName>
        <ecNumber evidence="3">3.1.4.52</ecNumber>
    </submittedName>
</protein>
<dbReference type="InterPro" id="IPR050469">
    <property type="entry name" value="Diguanylate_Cyclase"/>
</dbReference>
<feature type="transmembrane region" description="Helical" evidence="1">
    <location>
        <begin position="357"/>
        <end position="375"/>
    </location>
</feature>
<dbReference type="GO" id="GO:0005886">
    <property type="term" value="C:plasma membrane"/>
    <property type="evidence" value="ECO:0007669"/>
    <property type="project" value="TreeGrafter"/>
</dbReference>
<dbReference type="Gene3D" id="3.30.70.270">
    <property type="match status" value="1"/>
</dbReference>
<dbReference type="GO" id="GO:1902201">
    <property type="term" value="P:negative regulation of bacterial-type flagellum-dependent cell motility"/>
    <property type="evidence" value="ECO:0007669"/>
    <property type="project" value="TreeGrafter"/>
</dbReference>
<accession>A0A6N3EPV3</accession>
<dbReference type="EC" id="3.1.4.52" evidence="3"/>
<feature type="transmembrane region" description="Helical" evidence="1">
    <location>
        <begin position="325"/>
        <end position="345"/>
    </location>
</feature>
<dbReference type="Pfam" id="PF00990">
    <property type="entry name" value="GGDEF"/>
    <property type="match status" value="1"/>
</dbReference>
<feature type="transmembrane region" description="Helical" evidence="1">
    <location>
        <begin position="12"/>
        <end position="33"/>
    </location>
</feature>
<dbReference type="CDD" id="cd01949">
    <property type="entry name" value="GGDEF"/>
    <property type="match status" value="1"/>
</dbReference>